<feature type="non-terminal residue" evidence="2">
    <location>
        <position position="1"/>
    </location>
</feature>
<evidence type="ECO:0000313" key="2">
    <source>
        <dbReference type="EMBL" id="SVC85856.1"/>
    </source>
</evidence>
<feature type="compositionally biased region" description="Basic and acidic residues" evidence="1">
    <location>
        <begin position="25"/>
        <end position="36"/>
    </location>
</feature>
<dbReference type="EMBL" id="UINC01115088">
    <property type="protein sequence ID" value="SVC85856.1"/>
    <property type="molecule type" value="Genomic_DNA"/>
</dbReference>
<evidence type="ECO:0000256" key="1">
    <source>
        <dbReference type="SAM" id="MobiDB-lite"/>
    </source>
</evidence>
<gene>
    <name evidence="2" type="ORF">METZ01_LOCUS338710</name>
</gene>
<accession>A0A382QK82</accession>
<reference evidence="2" key="1">
    <citation type="submission" date="2018-05" db="EMBL/GenBank/DDBJ databases">
        <authorList>
            <person name="Lanie J.A."/>
            <person name="Ng W.-L."/>
            <person name="Kazmierczak K.M."/>
            <person name="Andrzejewski T.M."/>
            <person name="Davidsen T.M."/>
            <person name="Wayne K.J."/>
            <person name="Tettelin H."/>
            <person name="Glass J.I."/>
            <person name="Rusch D."/>
            <person name="Podicherti R."/>
            <person name="Tsui H.-C.T."/>
            <person name="Winkler M.E."/>
        </authorList>
    </citation>
    <scope>NUCLEOTIDE SEQUENCE</scope>
</reference>
<sequence length="44" mass="4801">PSETQGDEPSELDDVVKTLMEKARLNADMSGRDREGPGFPPNTI</sequence>
<organism evidence="2">
    <name type="scientific">marine metagenome</name>
    <dbReference type="NCBI Taxonomy" id="408172"/>
    <lineage>
        <taxon>unclassified sequences</taxon>
        <taxon>metagenomes</taxon>
        <taxon>ecological metagenomes</taxon>
    </lineage>
</organism>
<name>A0A382QK82_9ZZZZ</name>
<dbReference type="AlphaFoldDB" id="A0A382QK82"/>
<feature type="region of interest" description="Disordered" evidence="1">
    <location>
        <begin position="25"/>
        <end position="44"/>
    </location>
</feature>
<protein>
    <submittedName>
        <fullName evidence="2">Uncharacterized protein</fullName>
    </submittedName>
</protein>
<proteinExistence type="predicted"/>